<keyword evidence="2" id="KW-1133">Transmembrane helix</keyword>
<dbReference type="AlphaFoldDB" id="A0AAU6SDA3"/>
<dbReference type="InterPro" id="IPR046112">
    <property type="entry name" value="DUF6049"/>
</dbReference>
<dbReference type="EMBL" id="CP151632">
    <property type="protein sequence ID" value="WZO34840.1"/>
    <property type="molecule type" value="Genomic_DNA"/>
</dbReference>
<feature type="compositionally biased region" description="Low complexity" evidence="1">
    <location>
        <begin position="735"/>
        <end position="751"/>
    </location>
</feature>
<feature type="compositionally biased region" description="Pro residues" evidence="1">
    <location>
        <begin position="311"/>
        <end position="333"/>
    </location>
</feature>
<evidence type="ECO:0000313" key="4">
    <source>
        <dbReference type="EMBL" id="WZO34840.1"/>
    </source>
</evidence>
<keyword evidence="3" id="KW-0732">Signal</keyword>
<evidence type="ECO:0000256" key="2">
    <source>
        <dbReference type="SAM" id="Phobius"/>
    </source>
</evidence>
<name>A0AAU6SDA3_9MICO</name>
<keyword evidence="2" id="KW-0812">Transmembrane</keyword>
<feature type="signal peptide" evidence="3">
    <location>
        <begin position="1"/>
        <end position="39"/>
    </location>
</feature>
<feature type="compositionally biased region" description="Gly residues" evidence="1">
    <location>
        <begin position="724"/>
        <end position="734"/>
    </location>
</feature>
<dbReference type="RefSeq" id="WP_349425703.1">
    <property type="nucleotide sequence ID" value="NZ_CP151632.1"/>
</dbReference>
<feature type="compositionally biased region" description="Polar residues" evidence="1">
    <location>
        <begin position="296"/>
        <end position="308"/>
    </location>
</feature>
<accession>A0AAU6SDA3</accession>
<dbReference type="Pfam" id="PF19516">
    <property type="entry name" value="DUF6049"/>
    <property type="match status" value="1"/>
</dbReference>
<reference evidence="4" key="1">
    <citation type="submission" date="2024-04" db="EMBL/GenBank/DDBJ databases">
        <authorList>
            <person name="Roder T."/>
            <person name="Oberhansli S."/>
            <person name="Kreuzer M."/>
        </authorList>
    </citation>
    <scope>NUCLEOTIDE SEQUENCE</scope>
    <source>
        <strain evidence="4">LWS13-1.2</strain>
    </source>
</reference>
<feature type="region of interest" description="Disordered" evidence="1">
    <location>
        <begin position="709"/>
        <end position="751"/>
    </location>
</feature>
<sequence length="751" mass="76185">MTPPRAPQRPARRAPRFVTATVAAVAVVAGLLLPAAAMAASPEPSPSPTASIPVGTTVFTLSPQADGIVRPGDALSVSISLQNGTDAAVTPSTVTLSLGRTPLADRDALNAWLDGTDSTVALEPIASDALSAVEPGSFQVRGMTVAADDPALSGLAPGVYPLAASYEGDSGTVSSTSAMVVPADDATDVGIGVIVPITAGALNEGLLTAEQLAELTAPDGDLTNQLDAVTGTSAILAVDPAVPAAIRVLGTSAPDSALEWLTRLEGIQNSRFALQFGDADVTAQLQAGLPQPLAPTSLSAYMSPSNFAAPNPTPTPTSTPSGTPTPTPTPTPRPGNTLPSTDALLAVGPATRPGVYWPADGTADTEIVTRLGDLGSEGAPTATVLPSATTEAGTDGRTVSAHGQVGDAEVLVYDSDVSSALDAASQSDVSWLRGAPLTTATAYLAFAAAEADGPLLVTVGRGDGRSRVELGAAISAALSAPNVTPRTIATIAASEAREVELAGTEASAERAAAASALVGEEGEIARFATILDQPSLLTGPERADILQLLGVAWIGDDTWPTALADHRTETARTLTSVSLLPTSPSDLYGSSAALRFWVRNDLRYPVNLVLYTTRDNLRLDVQSETSVVATPQSNTRVEVPVQARVGRGDVTLTLQLRSPAFVAIGQPESVDVNVYADWEAAGIAALAVLVGALLVIGIVRTVLRVRRRRRGTDAGAPGKRTGASGDGAGEGGVTGEEAAVSDAASSDGPRR</sequence>
<evidence type="ECO:0000256" key="3">
    <source>
        <dbReference type="SAM" id="SignalP"/>
    </source>
</evidence>
<proteinExistence type="predicted"/>
<organism evidence="4">
    <name type="scientific">Microbacterium sp. LWS13-1.2</name>
    <dbReference type="NCBI Taxonomy" id="3135264"/>
    <lineage>
        <taxon>Bacteria</taxon>
        <taxon>Bacillati</taxon>
        <taxon>Actinomycetota</taxon>
        <taxon>Actinomycetes</taxon>
        <taxon>Micrococcales</taxon>
        <taxon>Microbacteriaceae</taxon>
        <taxon>Microbacterium</taxon>
    </lineage>
</organism>
<protein>
    <submittedName>
        <fullName evidence="4">DUF6049 family protein</fullName>
    </submittedName>
</protein>
<evidence type="ECO:0000256" key="1">
    <source>
        <dbReference type="SAM" id="MobiDB-lite"/>
    </source>
</evidence>
<feature type="region of interest" description="Disordered" evidence="1">
    <location>
        <begin position="296"/>
        <end position="341"/>
    </location>
</feature>
<feature type="chain" id="PRO_5043649560" evidence="3">
    <location>
        <begin position="40"/>
        <end position="751"/>
    </location>
</feature>
<feature type="transmembrane region" description="Helical" evidence="2">
    <location>
        <begin position="680"/>
        <end position="703"/>
    </location>
</feature>
<keyword evidence="2" id="KW-0472">Membrane</keyword>
<gene>
    <name evidence="4" type="ORF">MRBLWS13_002508</name>
</gene>